<proteinExistence type="predicted"/>
<name>B9GCT8_ORYSJ</name>
<feature type="region of interest" description="Disordered" evidence="1">
    <location>
        <begin position="1"/>
        <end position="24"/>
    </location>
</feature>
<sequence length="164" mass="16999">MVAAGLKSGGGPSPARGDGAARRETARWRRAWLGAGAAAAGPDSTRLDPAHRRWIWRPARMAARVLAVAGRRETRGGGTACRATRNDGGWSARARACGGWGVGGGGNFPDQIRAGSGRILRGVWRPAAGKGGIAVGRRRFRGWQRRLAHAEVASSASASVRGGA</sequence>
<organism evidence="2">
    <name type="scientific">Oryza sativa subsp. japonica</name>
    <name type="common">Rice</name>
    <dbReference type="NCBI Taxonomy" id="39947"/>
    <lineage>
        <taxon>Eukaryota</taxon>
        <taxon>Viridiplantae</taxon>
        <taxon>Streptophyta</taxon>
        <taxon>Embryophyta</taxon>
        <taxon>Tracheophyta</taxon>
        <taxon>Spermatophyta</taxon>
        <taxon>Magnoliopsida</taxon>
        <taxon>Liliopsida</taxon>
        <taxon>Poales</taxon>
        <taxon>Poaceae</taxon>
        <taxon>BOP clade</taxon>
        <taxon>Oryzoideae</taxon>
        <taxon>Oryzeae</taxon>
        <taxon>Oryzinae</taxon>
        <taxon>Oryza</taxon>
        <taxon>Oryza sativa</taxon>
    </lineage>
</organism>
<gene>
    <name evidence="2" type="ORF">OsJ_35861</name>
</gene>
<dbReference type="AlphaFoldDB" id="B9GCT8"/>
<dbReference type="EMBL" id="CM000149">
    <property type="protein sequence ID" value="EEE53095.1"/>
    <property type="molecule type" value="Genomic_DNA"/>
</dbReference>
<protein>
    <submittedName>
        <fullName evidence="2">Uncharacterized protein</fullName>
    </submittedName>
</protein>
<reference evidence="2" key="1">
    <citation type="journal article" date="2005" name="PLoS Biol.">
        <title>The genomes of Oryza sativa: a history of duplications.</title>
        <authorList>
            <person name="Yu J."/>
            <person name="Wang J."/>
            <person name="Lin W."/>
            <person name="Li S."/>
            <person name="Li H."/>
            <person name="Zhou J."/>
            <person name="Ni P."/>
            <person name="Dong W."/>
            <person name="Hu S."/>
            <person name="Zeng C."/>
            <person name="Zhang J."/>
            <person name="Zhang Y."/>
            <person name="Li R."/>
            <person name="Xu Z."/>
            <person name="Li S."/>
            <person name="Li X."/>
            <person name="Zheng H."/>
            <person name="Cong L."/>
            <person name="Lin L."/>
            <person name="Yin J."/>
            <person name="Geng J."/>
            <person name="Li G."/>
            <person name="Shi J."/>
            <person name="Liu J."/>
            <person name="Lv H."/>
            <person name="Li J."/>
            <person name="Wang J."/>
            <person name="Deng Y."/>
            <person name="Ran L."/>
            <person name="Shi X."/>
            <person name="Wang X."/>
            <person name="Wu Q."/>
            <person name="Li C."/>
            <person name="Ren X."/>
            <person name="Wang J."/>
            <person name="Wang X."/>
            <person name="Li D."/>
            <person name="Liu D."/>
            <person name="Zhang X."/>
            <person name="Ji Z."/>
            <person name="Zhao W."/>
            <person name="Sun Y."/>
            <person name="Zhang Z."/>
            <person name="Bao J."/>
            <person name="Han Y."/>
            <person name="Dong L."/>
            <person name="Ji J."/>
            <person name="Chen P."/>
            <person name="Wu S."/>
            <person name="Liu J."/>
            <person name="Xiao Y."/>
            <person name="Bu D."/>
            <person name="Tan J."/>
            <person name="Yang L."/>
            <person name="Ye C."/>
            <person name="Zhang J."/>
            <person name="Xu J."/>
            <person name="Zhou Y."/>
            <person name="Yu Y."/>
            <person name="Zhang B."/>
            <person name="Zhuang S."/>
            <person name="Wei H."/>
            <person name="Liu B."/>
            <person name="Lei M."/>
            <person name="Yu H."/>
            <person name="Li Y."/>
            <person name="Xu H."/>
            <person name="Wei S."/>
            <person name="He X."/>
            <person name="Fang L."/>
            <person name="Zhang Z."/>
            <person name="Zhang Y."/>
            <person name="Huang X."/>
            <person name="Su Z."/>
            <person name="Tong W."/>
            <person name="Li J."/>
            <person name="Tong Z."/>
            <person name="Li S."/>
            <person name="Ye J."/>
            <person name="Wang L."/>
            <person name="Fang L."/>
            <person name="Lei T."/>
            <person name="Chen C."/>
            <person name="Chen H."/>
            <person name="Xu Z."/>
            <person name="Li H."/>
            <person name="Huang H."/>
            <person name="Zhang F."/>
            <person name="Xu H."/>
            <person name="Li N."/>
            <person name="Zhao C."/>
            <person name="Li S."/>
            <person name="Dong L."/>
            <person name="Huang Y."/>
            <person name="Li L."/>
            <person name="Xi Y."/>
            <person name="Qi Q."/>
            <person name="Li W."/>
            <person name="Zhang B."/>
            <person name="Hu W."/>
            <person name="Zhang Y."/>
            <person name="Tian X."/>
            <person name="Jiao Y."/>
            <person name="Liang X."/>
            <person name="Jin J."/>
            <person name="Gao L."/>
            <person name="Zheng W."/>
            <person name="Hao B."/>
            <person name="Liu S."/>
            <person name="Wang W."/>
            <person name="Yuan L."/>
            <person name="Cao M."/>
            <person name="McDermott J."/>
            <person name="Samudrala R."/>
            <person name="Wang J."/>
            <person name="Wong G.K."/>
            <person name="Yang H."/>
        </authorList>
    </citation>
    <scope>NUCLEOTIDE SEQUENCE [LARGE SCALE GENOMIC DNA]</scope>
</reference>
<reference evidence="2" key="2">
    <citation type="submission" date="2008-12" db="EMBL/GenBank/DDBJ databases">
        <title>Improved gene annotation of the rice (Oryza sativa) genomes.</title>
        <authorList>
            <person name="Wang J."/>
            <person name="Li R."/>
            <person name="Fan W."/>
            <person name="Huang Q."/>
            <person name="Zhang J."/>
            <person name="Zhou Y."/>
            <person name="Hu Y."/>
            <person name="Zi S."/>
            <person name="Li J."/>
            <person name="Ni P."/>
            <person name="Zheng H."/>
            <person name="Zhang Y."/>
            <person name="Zhao M."/>
            <person name="Hao Q."/>
            <person name="McDermott J."/>
            <person name="Samudrala R."/>
            <person name="Kristiansen K."/>
            <person name="Wong G.K.-S."/>
        </authorList>
    </citation>
    <scope>NUCLEOTIDE SEQUENCE</scope>
</reference>
<evidence type="ECO:0000256" key="1">
    <source>
        <dbReference type="SAM" id="MobiDB-lite"/>
    </source>
</evidence>
<dbReference type="Proteomes" id="UP000007752">
    <property type="component" value="Chromosome 12"/>
</dbReference>
<evidence type="ECO:0000313" key="2">
    <source>
        <dbReference type="EMBL" id="EEE53095.1"/>
    </source>
</evidence>
<accession>B9GCT8</accession>